<evidence type="ECO:0000313" key="3">
    <source>
        <dbReference type="EMBL" id="SHF82145.1"/>
    </source>
</evidence>
<dbReference type="STRING" id="1121477.SAMN02745223_03641"/>
<evidence type="ECO:0000313" key="4">
    <source>
        <dbReference type="Proteomes" id="UP000033608"/>
    </source>
</evidence>
<gene>
    <name evidence="3" type="ORF">SAMN02745223_03641</name>
    <name evidence="2" type="ORF">VW29_03590</name>
</gene>
<dbReference type="Proteomes" id="UP000033608">
    <property type="component" value="Unassembled WGS sequence"/>
</dbReference>
<protein>
    <submittedName>
        <fullName evidence="2">Uncharacterized protein</fullName>
    </submittedName>
</protein>
<reference evidence="2 4" key="1">
    <citation type="submission" date="2015-03" db="EMBL/GenBank/DDBJ databases">
        <authorList>
            <person name="Hassan Y.I."/>
            <person name="Lepp D."/>
            <person name="Zhou T."/>
        </authorList>
    </citation>
    <scope>NUCLEOTIDE SEQUENCE [LARGE SCALE GENOMIC DNA]</scope>
    <source>
        <strain evidence="2 4">DSM 17137</strain>
    </source>
</reference>
<evidence type="ECO:0000313" key="5">
    <source>
        <dbReference type="Proteomes" id="UP000184533"/>
    </source>
</evidence>
<evidence type="ECO:0000256" key="1">
    <source>
        <dbReference type="SAM" id="MobiDB-lite"/>
    </source>
</evidence>
<proteinExistence type="predicted"/>
<dbReference type="AlphaFoldDB" id="A0A0F5LWZ0"/>
<accession>A0A0F5LWZ0</accession>
<sequence length="62" mass="6619">MKQPSRVRLALIIVLFVTGAGFAYLALAVRQAPVETAQTKASPSDGTVDTVVGDETPFTPEW</sequence>
<keyword evidence="4" id="KW-1185">Reference proteome</keyword>
<name>A0A0F5LWZ0_9HYPH</name>
<dbReference type="Proteomes" id="UP000184533">
    <property type="component" value="Unassembled WGS sequence"/>
</dbReference>
<organism evidence="2 4">
    <name type="scientific">Devosia limi DSM 17137</name>
    <dbReference type="NCBI Taxonomy" id="1121477"/>
    <lineage>
        <taxon>Bacteria</taxon>
        <taxon>Pseudomonadati</taxon>
        <taxon>Pseudomonadota</taxon>
        <taxon>Alphaproteobacteria</taxon>
        <taxon>Hyphomicrobiales</taxon>
        <taxon>Devosiaceae</taxon>
        <taxon>Devosia</taxon>
    </lineage>
</organism>
<dbReference type="EMBL" id="LAJF01000040">
    <property type="protein sequence ID" value="KKB86152.1"/>
    <property type="molecule type" value="Genomic_DNA"/>
</dbReference>
<feature type="compositionally biased region" description="Polar residues" evidence="1">
    <location>
        <begin position="36"/>
        <end position="47"/>
    </location>
</feature>
<dbReference type="EMBL" id="FQVC01000014">
    <property type="protein sequence ID" value="SHF82145.1"/>
    <property type="molecule type" value="Genomic_DNA"/>
</dbReference>
<evidence type="ECO:0000313" key="2">
    <source>
        <dbReference type="EMBL" id="KKB86152.1"/>
    </source>
</evidence>
<feature type="region of interest" description="Disordered" evidence="1">
    <location>
        <begin position="36"/>
        <end position="62"/>
    </location>
</feature>
<dbReference type="PATRIC" id="fig|1121477.3.peg.1786"/>
<reference evidence="3 5" key="2">
    <citation type="submission" date="2016-11" db="EMBL/GenBank/DDBJ databases">
        <authorList>
            <person name="Jaros S."/>
            <person name="Januszkiewicz K."/>
            <person name="Wedrychowicz H."/>
        </authorList>
    </citation>
    <scope>NUCLEOTIDE SEQUENCE [LARGE SCALE GENOMIC DNA]</scope>
    <source>
        <strain evidence="3 5">DSM 17137</strain>
    </source>
</reference>